<dbReference type="Gene3D" id="2.60.40.2970">
    <property type="match status" value="1"/>
</dbReference>
<dbReference type="GO" id="GO:0006508">
    <property type="term" value="P:proteolysis"/>
    <property type="evidence" value="ECO:0007669"/>
    <property type="project" value="UniProtKB-KW"/>
</dbReference>
<keyword evidence="6" id="KW-0862">Zinc</keyword>
<proteinExistence type="inferred from homology"/>
<dbReference type="InParanoid" id="W4JWV1"/>
<dbReference type="OrthoDB" id="412874at2759"/>
<dbReference type="InterPro" id="IPR024079">
    <property type="entry name" value="MetalloPept_cat_dom_sf"/>
</dbReference>
<evidence type="ECO:0000256" key="2">
    <source>
        <dbReference type="ARBA" id="ARBA00010279"/>
    </source>
</evidence>
<evidence type="ECO:0000256" key="1">
    <source>
        <dbReference type="ARBA" id="ARBA00001947"/>
    </source>
</evidence>
<dbReference type="InterPro" id="IPR034115">
    <property type="entry name" value="M35_peptidyl-Lys"/>
</dbReference>
<dbReference type="EMBL" id="KI925462">
    <property type="protein sequence ID" value="ETW77934.1"/>
    <property type="molecule type" value="Genomic_DNA"/>
</dbReference>
<reference evidence="10 11" key="1">
    <citation type="journal article" date="2012" name="New Phytol.">
        <title>Insight into trade-off between wood decay and parasitism from the genome of a fungal forest pathogen.</title>
        <authorList>
            <person name="Olson A."/>
            <person name="Aerts A."/>
            <person name="Asiegbu F."/>
            <person name="Belbahri L."/>
            <person name="Bouzid O."/>
            <person name="Broberg A."/>
            <person name="Canback B."/>
            <person name="Coutinho P.M."/>
            <person name="Cullen D."/>
            <person name="Dalman K."/>
            <person name="Deflorio G."/>
            <person name="van Diepen L.T."/>
            <person name="Dunand C."/>
            <person name="Duplessis S."/>
            <person name="Durling M."/>
            <person name="Gonthier P."/>
            <person name="Grimwood J."/>
            <person name="Fossdal C.G."/>
            <person name="Hansson D."/>
            <person name="Henrissat B."/>
            <person name="Hietala A."/>
            <person name="Himmelstrand K."/>
            <person name="Hoffmeister D."/>
            <person name="Hogberg N."/>
            <person name="James T.Y."/>
            <person name="Karlsson M."/>
            <person name="Kohler A."/>
            <person name="Kues U."/>
            <person name="Lee Y.H."/>
            <person name="Lin Y.C."/>
            <person name="Lind M."/>
            <person name="Lindquist E."/>
            <person name="Lombard V."/>
            <person name="Lucas S."/>
            <person name="Lunden K."/>
            <person name="Morin E."/>
            <person name="Murat C."/>
            <person name="Park J."/>
            <person name="Raffaello T."/>
            <person name="Rouze P."/>
            <person name="Salamov A."/>
            <person name="Schmutz J."/>
            <person name="Solheim H."/>
            <person name="Stahlberg J."/>
            <person name="Velez H."/>
            <person name="de Vries R.P."/>
            <person name="Wiebenga A."/>
            <person name="Woodward S."/>
            <person name="Yakovlev I."/>
            <person name="Garbelotto M."/>
            <person name="Martin F."/>
            <person name="Grigoriev I.V."/>
            <person name="Stenlid J."/>
        </authorList>
    </citation>
    <scope>NUCLEOTIDE SEQUENCE [LARGE SCALE GENOMIC DNA]</scope>
    <source>
        <strain evidence="10 11">TC 32-1</strain>
    </source>
</reference>
<feature type="chain" id="PRO_5004845035" evidence="8">
    <location>
        <begin position="18"/>
        <end position="350"/>
    </location>
</feature>
<evidence type="ECO:0000256" key="5">
    <source>
        <dbReference type="ARBA" id="ARBA00022801"/>
    </source>
</evidence>
<evidence type="ECO:0000313" key="10">
    <source>
        <dbReference type="EMBL" id="ETW77934.1"/>
    </source>
</evidence>
<dbReference type="Pfam" id="PF14521">
    <property type="entry name" value="Aspzincin_M35"/>
    <property type="match status" value="1"/>
</dbReference>
<evidence type="ECO:0000256" key="6">
    <source>
        <dbReference type="ARBA" id="ARBA00022833"/>
    </source>
</evidence>
<dbReference type="Gene3D" id="3.40.390.10">
    <property type="entry name" value="Collagenase (Catalytic Domain)"/>
    <property type="match status" value="1"/>
</dbReference>
<accession>W4JWV1</accession>
<dbReference type="RefSeq" id="XP_009549657.1">
    <property type="nucleotide sequence ID" value="XM_009551362.1"/>
</dbReference>
<dbReference type="GO" id="GO:0004222">
    <property type="term" value="F:metalloendopeptidase activity"/>
    <property type="evidence" value="ECO:0007669"/>
    <property type="project" value="InterPro"/>
</dbReference>
<dbReference type="CDD" id="cd11306">
    <property type="entry name" value="M35_peptidyl-Lys"/>
    <property type="match status" value="1"/>
</dbReference>
<sequence length="350" mass="37288">MRAAIASLVLAALSASAAPSLTLSVSSPDDVVDVDNLKVKTILKNTGDESVKLLKTPESVISTYQTNSFAIASESGSVPSFTGVKVKYAASKVLTENKEESFVVLAPGQTFEVEHDLAGVYNFTKGGEGKYSFDANNRFFYVDAENKLKVVEAEAATTASMVSGKLAVVGSKPQRRSLQKRTVTFNGCTSSRQTSITTAAGHAVTYASDAASYLAGISAATTRYTTWFGAYTATRKNTVHSHYVNIGTDPTSSEYDCSTCTDSNVYAYVYPDTPAYVYLCGAFWDAPATGTDSKAGTIVHEQSHFTVNAGTEDYEYGQTACKSLATSDPAKAIENADTHEYFAENNPSLS</sequence>
<feature type="domain" description="Lysine-specific metallo-endopeptidase" evidence="9">
    <location>
        <begin position="212"/>
        <end position="344"/>
    </location>
</feature>
<dbReference type="InterPro" id="IPR050414">
    <property type="entry name" value="Fungal_M35_metalloproteases"/>
</dbReference>
<comment type="cofactor">
    <cofactor evidence="1">
        <name>Zn(2+)</name>
        <dbReference type="ChEBI" id="CHEBI:29105"/>
    </cofactor>
</comment>
<dbReference type="InterPro" id="IPR029463">
    <property type="entry name" value="Lys_MEP"/>
</dbReference>
<evidence type="ECO:0000313" key="11">
    <source>
        <dbReference type="Proteomes" id="UP000030671"/>
    </source>
</evidence>
<dbReference type="AlphaFoldDB" id="W4JWV1"/>
<evidence type="ECO:0000256" key="4">
    <source>
        <dbReference type="ARBA" id="ARBA00022723"/>
    </source>
</evidence>
<dbReference type="eggNOG" id="ENOG502SIJR">
    <property type="taxonomic scope" value="Eukaryota"/>
</dbReference>
<dbReference type="PANTHER" id="PTHR37016:SF3">
    <property type="entry name" value="NEUTRAL PROTEASE 2-RELATED"/>
    <property type="match status" value="1"/>
</dbReference>
<dbReference type="SUPFAM" id="SSF55486">
    <property type="entry name" value="Metalloproteases ('zincins'), catalytic domain"/>
    <property type="match status" value="1"/>
</dbReference>
<dbReference type="GeneID" id="20678346"/>
<dbReference type="KEGG" id="hir:HETIRDRAFT_56025"/>
<keyword evidence="4" id="KW-0479">Metal-binding</keyword>
<evidence type="ECO:0000256" key="7">
    <source>
        <dbReference type="ARBA" id="ARBA00023049"/>
    </source>
</evidence>
<keyword evidence="5" id="KW-0378">Hydrolase</keyword>
<keyword evidence="3" id="KW-0645">Protease</keyword>
<keyword evidence="7" id="KW-0482">Metalloprotease</keyword>
<name>W4JWV1_HETIT</name>
<gene>
    <name evidence="10" type="ORF">HETIRDRAFT_56025</name>
</gene>
<evidence type="ECO:0000256" key="8">
    <source>
        <dbReference type="SAM" id="SignalP"/>
    </source>
</evidence>
<evidence type="ECO:0000259" key="9">
    <source>
        <dbReference type="SMART" id="SM01351"/>
    </source>
</evidence>
<keyword evidence="8" id="KW-0732">Signal</keyword>
<dbReference type="STRING" id="747525.W4JWV1"/>
<dbReference type="HOGENOM" id="CLU_041257_0_0_1"/>
<dbReference type="PANTHER" id="PTHR37016">
    <property type="match status" value="1"/>
</dbReference>
<protein>
    <submittedName>
        <fullName evidence="10">Metallo peptidase M35</fullName>
    </submittedName>
</protein>
<comment type="similarity">
    <text evidence="2">Belongs to the peptidase M35 family.</text>
</comment>
<feature type="signal peptide" evidence="8">
    <location>
        <begin position="1"/>
        <end position="17"/>
    </location>
</feature>
<dbReference type="GO" id="GO:0046872">
    <property type="term" value="F:metal ion binding"/>
    <property type="evidence" value="ECO:0007669"/>
    <property type="project" value="UniProtKB-KW"/>
</dbReference>
<evidence type="ECO:0000256" key="3">
    <source>
        <dbReference type="ARBA" id="ARBA00022670"/>
    </source>
</evidence>
<dbReference type="SMART" id="SM01351">
    <property type="entry name" value="Aspzincin_M35"/>
    <property type="match status" value="1"/>
</dbReference>
<organism evidence="10 11">
    <name type="scientific">Heterobasidion irregulare (strain TC 32-1)</name>
    <dbReference type="NCBI Taxonomy" id="747525"/>
    <lineage>
        <taxon>Eukaryota</taxon>
        <taxon>Fungi</taxon>
        <taxon>Dikarya</taxon>
        <taxon>Basidiomycota</taxon>
        <taxon>Agaricomycotina</taxon>
        <taxon>Agaricomycetes</taxon>
        <taxon>Russulales</taxon>
        <taxon>Bondarzewiaceae</taxon>
        <taxon>Heterobasidion</taxon>
        <taxon>Heterobasidion annosum species complex</taxon>
    </lineage>
</organism>
<keyword evidence="11" id="KW-1185">Reference proteome</keyword>
<dbReference type="Proteomes" id="UP000030671">
    <property type="component" value="Unassembled WGS sequence"/>
</dbReference>